<dbReference type="InterPro" id="IPR001996">
    <property type="entry name" value="PTS_IIB_1"/>
</dbReference>
<dbReference type="PROSITE" id="PS01035">
    <property type="entry name" value="PTS_EIIB_TYPE_1_CYS"/>
    <property type="match status" value="1"/>
</dbReference>
<evidence type="ECO:0000256" key="3">
    <source>
        <dbReference type="ARBA" id="ARBA00022475"/>
    </source>
</evidence>
<evidence type="ECO:0000313" key="11">
    <source>
        <dbReference type="EMBL" id="OLF96436.1"/>
    </source>
</evidence>
<evidence type="ECO:0000256" key="2">
    <source>
        <dbReference type="ARBA" id="ARBA00022448"/>
    </source>
</evidence>
<evidence type="ECO:0000313" key="12">
    <source>
        <dbReference type="Proteomes" id="UP000185604"/>
    </source>
</evidence>
<dbReference type="FunFam" id="3.30.1360.60:FF:000001">
    <property type="entry name" value="PTS system glucose-specific IIBC component PtsG"/>
    <property type="match status" value="1"/>
</dbReference>
<dbReference type="InterPro" id="IPR003352">
    <property type="entry name" value="PTS_EIIC"/>
</dbReference>
<keyword evidence="7" id="KW-0812">Transmembrane</keyword>
<evidence type="ECO:0000256" key="1">
    <source>
        <dbReference type="ARBA" id="ARBA00004651"/>
    </source>
</evidence>
<dbReference type="EMBL" id="LKPO01000005">
    <property type="protein sequence ID" value="OLF96436.1"/>
    <property type="molecule type" value="Genomic_DNA"/>
</dbReference>
<dbReference type="AlphaFoldDB" id="A0A6N2FLQ7"/>
<comment type="caution">
    <text evidence="11">The sequence shown here is derived from an EMBL/GenBank/DDBJ whole genome shotgun (WGS) entry which is preliminary data.</text>
</comment>
<name>A0A6N2FLQ7_9BACI</name>
<gene>
    <name evidence="11" type="ORF">B4121_1058</name>
</gene>
<evidence type="ECO:0000256" key="9">
    <source>
        <dbReference type="ARBA" id="ARBA00022989"/>
    </source>
</evidence>
<dbReference type="GO" id="GO:0005886">
    <property type="term" value="C:plasma membrane"/>
    <property type="evidence" value="ECO:0007669"/>
    <property type="project" value="UniProtKB-SubCell"/>
</dbReference>
<evidence type="ECO:0000256" key="10">
    <source>
        <dbReference type="ARBA" id="ARBA00023136"/>
    </source>
</evidence>
<dbReference type="GO" id="GO:0015771">
    <property type="term" value="P:trehalose transport"/>
    <property type="evidence" value="ECO:0007669"/>
    <property type="project" value="TreeGrafter"/>
</dbReference>
<dbReference type="GO" id="GO:0009401">
    <property type="term" value="P:phosphoenolpyruvate-dependent sugar phosphotransferase system"/>
    <property type="evidence" value="ECO:0007669"/>
    <property type="project" value="UniProtKB-KW"/>
</dbReference>
<dbReference type="Proteomes" id="UP000185604">
    <property type="component" value="Unassembled WGS sequence"/>
</dbReference>
<dbReference type="InterPro" id="IPR050558">
    <property type="entry name" value="PTS_Sugar-Specific_Components"/>
</dbReference>
<dbReference type="GO" id="GO:0016301">
    <property type="term" value="F:kinase activity"/>
    <property type="evidence" value="ECO:0007669"/>
    <property type="project" value="UniProtKB-KW"/>
</dbReference>
<sequence length="458" mass="49059">MLHKEIARVLLPLIGGAENIISISHCTTRLRFNVRDEEKIDIAAIEKMESVQGTFFRYGLFQIIFGTGVVNKIYKEMIQYSDPAPLEEARREAPPNMNVLTRFAKTLSDIFVPIIPAIVASGLLMGLISVLKEFSLGAYGGPLMKMLDIFSSSAFVILPVLIGFSAAKQFGANPFLGAVIGGILTHPDLLDPSLLGSQKPESVEVFGLEVPLIGYQGTVIPILLSVYIMSKIEKFLKRIVPRSLDLLVAPFITVMASGFAALFIMGPLSLIIAHFVSDCLGFVYHFAGACAGFLFGGLYSLLVLSGLHHSFYVIEASLLADPEYGVNFLLPIWSMANVAQGGAGLAVFLKTKNAAIRKIAIPASLTAFLGIVEPVMFGVNLKLARPFIGASIGGAIGGAYAVFTHVAANSYGLSGIPMISIILPLGTANLIHYLIAFAIAVISAFIATLCLGFKDEKE</sequence>
<dbReference type="Gene3D" id="3.30.1360.60">
    <property type="entry name" value="Glucose permease domain IIB"/>
    <property type="match status" value="1"/>
</dbReference>
<keyword evidence="3" id="KW-1003">Cell membrane</keyword>
<organism evidence="11 12">
    <name type="scientific">Bacillus paralicheniformis</name>
    <dbReference type="NCBI Taxonomy" id="1648923"/>
    <lineage>
        <taxon>Bacteria</taxon>
        <taxon>Bacillati</taxon>
        <taxon>Bacillota</taxon>
        <taxon>Bacilli</taxon>
        <taxon>Bacillales</taxon>
        <taxon>Bacillaceae</taxon>
        <taxon>Bacillus</taxon>
    </lineage>
</organism>
<evidence type="ECO:0000256" key="4">
    <source>
        <dbReference type="ARBA" id="ARBA00022597"/>
    </source>
</evidence>
<dbReference type="CDD" id="cd00212">
    <property type="entry name" value="PTS_IIB_glc"/>
    <property type="match status" value="1"/>
</dbReference>
<keyword evidence="4" id="KW-0762">Sugar transport</keyword>
<keyword evidence="8" id="KW-0418">Kinase</keyword>
<dbReference type="PROSITE" id="PS51103">
    <property type="entry name" value="PTS_EIIC_TYPE_1"/>
    <property type="match status" value="1"/>
</dbReference>
<proteinExistence type="predicted"/>
<dbReference type="RefSeq" id="WP_020450590.1">
    <property type="nucleotide sequence ID" value="NZ_AP023088.1"/>
</dbReference>
<dbReference type="GO" id="GO:0008982">
    <property type="term" value="F:protein-N(PI)-phosphohistidine-sugar phosphotransferase activity"/>
    <property type="evidence" value="ECO:0007669"/>
    <property type="project" value="InterPro"/>
</dbReference>
<dbReference type="Pfam" id="PF00367">
    <property type="entry name" value="PTS_EIIB"/>
    <property type="match status" value="1"/>
</dbReference>
<dbReference type="InterPro" id="IPR013013">
    <property type="entry name" value="PTS_EIIC_1"/>
</dbReference>
<accession>A0A6N2FLQ7</accession>
<evidence type="ECO:0000256" key="7">
    <source>
        <dbReference type="ARBA" id="ARBA00022692"/>
    </source>
</evidence>
<dbReference type="NCBIfam" id="TIGR01996">
    <property type="entry name" value="PTS-II-BC-sucr"/>
    <property type="match status" value="1"/>
</dbReference>
<dbReference type="PROSITE" id="PS51098">
    <property type="entry name" value="PTS_EIIB_TYPE_1"/>
    <property type="match status" value="1"/>
</dbReference>
<dbReference type="PANTHER" id="PTHR30175">
    <property type="entry name" value="PHOSPHOTRANSFERASE SYSTEM TRANSPORT PROTEIN"/>
    <property type="match status" value="1"/>
</dbReference>
<dbReference type="InterPro" id="IPR018113">
    <property type="entry name" value="PTrfase_EIIB_Cys"/>
</dbReference>
<dbReference type="InterPro" id="IPR036878">
    <property type="entry name" value="Glu_permease_IIB"/>
</dbReference>
<dbReference type="PANTHER" id="PTHR30175:SF7">
    <property type="entry name" value="NEGATIVE REGULATOR OF SACY ACTIVITY"/>
    <property type="match status" value="1"/>
</dbReference>
<keyword evidence="2" id="KW-0813">Transport</keyword>
<dbReference type="SUPFAM" id="SSF55604">
    <property type="entry name" value="Glucose permease domain IIB"/>
    <property type="match status" value="1"/>
</dbReference>
<dbReference type="GO" id="GO:0090589">
    <property type="term" value="F:protein-phosphocysteine-trehalose phosphotransferase system transporter activity"/>
    <property type="evidence" value="ECO:0007669"/>
    <property type="project" value="TreeGrafter"/>
</dbReference>
<comment type="subcellular location">
    <subcellularLocation>
        <location evidence="1">Cell membrane</location>
        <topology evidence="1">Multi-pass membrane protein</topology>
    </subcellularLocation>
</comment>
<protein>
    <submittedName>
        <fullName evidence="11">PTS system sucrose-specific IIB component / PTS system sucrose-specific IIC component</fullName>
    </submittedName>
</protein>
<reference evidence="11 12" key="1">
    <citation type="journal article" date="2016" name="Front. Microbiol.">
        <title>High-Level Heat Resistance of Spores of Bacillus amyloliquefaciens and Bacillus licheniformis Results from the Presence of a spoVA Operon in a Tn1546 Transposon.</title>
        <authorList>
            <person name="Berendsen E.M."/>
            <person name="Koning R.A."/>
            <person name="Boekhorst J."/>
            <person name="de Jong A."/>
            <person name="Kuipers O.P."/>
            <person name="Wells-Bennik M.H."/>
        </authorList>
    </citation>
    <scope>NUCLEOTIDE SEQUENCE [LARGE SCALE GENOMIC DNA]</scope>
    <source>
        <strain evidence="11 12">B4121</strain>
    </source>
</reference>
<evidence type="ECO:0000256" key="6">
    <source>
        <dbReference type="ARBA" id="ARBA00022683"/>
    </source>
</evidence>
<keyword evidence="9" id="KW-1133">Transmembrane helix</keyword>
<dbReference type="InterPro" id="IPR010973">
    <property type="entry name" value="PTS_IIBC_sucr"/>
</dbReference>
<keyword evidence="5" id="KW-0808">Transferase</keyword>
<evidence type="ECO:0000256" key="5">
    <source>
        <dbReference type="ARBA" id="ARBA00022679"/>
    </source>
</evidence>
<evidence type="ECO:0000256" key="8">
    <source>
        <dbReference type="ARBA" id="ARBA00022777"/>
    </source>
</evidence>
<keyword evidence="10" id="KW-0472">Membrane</keyword>
<dbReference type="Pfam" id="PF02378">
    <property type="entry name" value="PTS_EIIC"/>
    <property type="match status" value="1"/>
</dbReference>
<keyword evidence="6" id="KW-0598">Phosphotransferase system</keyword>